<organism evidence="2 3">
    <name type="scientific">Kineosporia corallincola</name>
    <dbReference type="NCBI Taxonomy" id="2835133"/>
    <lineage>
        <taxon>Bacteria</taxon>
        <taxon>Bacillati</taxon>
        <taxon>Actinomycetota</taxon>
        <taxon>Actinomycetes</taxon>
        <taxon>Kineosporiales</taxon>
        <taxon>Kineosporiaceae</taxon>
        <taxon>Kineosporia</taxon>
    </lineage>
</organism>
<comment type="caution">
    <text evidence="2">The sequence shown here is derived from an EMBL/GenBank/DDBJ whole genome shotgun (WGS) entry which is preliminary data.</text>
</comment>
<accession>A0ABS5TQ71</accession>
<feature type="domain" description="Aminoglycoside phosphotransferase" evidence="1">
    <location>
        <begin position="23"/>
        <end position="212"/>
    </location>
</feature>
<dbReference type="SUPFAM" id="SSF56112">
    <property type="entry name" value="Protein kinase-like (PK-like)"/>
    <property type="match status" value="1"/>
</dbReference>
<evidence type="ECO:0000259" key="1">
    <source>
        <dbReference type="Pfam" id="PF01636"/>
    </source>
</evidence>
<dbReference type="InterPro" id="IPR011009">
    <property type="entry name" value="Kinase-like_dom_sf"/>
</dbReference>
<dbReference type="Proteomes" id="UP001197247">
    <property type="component" value="Unassembled WGS sequence"/>
</dbReference>
<protein>
    <submittedName>
        <fullName evidence="2">Phosphotransferase</fullName>
    </submittedName>
</protein>
<keyword evidence="3" id="KW-1185">Reference proteome</keyword>
<dbReference type="Gene3D" id="3.90.1200.10">
    <property type="match status" value="1"/>
</dbReference>
<dbReference type="EMBL" id="JAHBAY010000015">
    <property type="protein sequence ID" value="MBT0773155.1"/>
    <property type="molecule type" value="Genomic_DNA"/>
</dbReference>
<sequence>MVDAEVCRAWGITPGNLLSARATRTWAAERNGEPYIVQRFPFAIDYQLKVAAALRERGWPTPQPAREPLTGENGVWALFHRLPGEPAHTLDHRARGRLLAELHSDALATGITDQREGWTGPAQRVADPELESWLRRYEKCSPQAGTLLLRCRDAALEWFTAHPSPEAPSGVIHGDFTPWNLLYSGGQLTGVLDFEGTHHTFQVADFALSWRGHQDDVLRGYDEVRPLTDAEWNLILPVYWSWLLLGLTALPVEKADLRWQVDHLHRHSPLLAGKTGRGGLFNHGRR</sequence>
<evidence type="ECO:0000313" key="2">
    <source>
        <dbReference type="EMBL" id="MBT0773155.1"/>
    </source>
</evidence>
<dbReference type="Pfam" id="PF01636">
    <property type="entry name" value="APH"/>
    <property type="match status" value="1"/>
</dbReference>
<gene>
    <name evidence="2" type="ORF">KIH74_29695</name>
</gene>
<name>A0ABS5TQ71_9ACTN</name>
<reference evidence="2 3" key="1">
    <citation type="submission" date="2021-05" db="EMBL/GenBank/DDBJ databases">
        <title>Kineosporia and Streptomyces sp. nov. two new marine actinobacteria isolated from Coral.</title>
        <authorList>
            <person name="Buangrab K."/>
            <person name="Sutthacheep M."/>
            <person name="Yeemin T."/>
            <person name="Harunari E."/>
            <person name="Igarashi Y."/>
            <person name="Kanchanasin P."/>
            <person name="Tanasupawat S."/>
            <person name="Phongsopitanun W."/>
        </authorList>
    </citation>
    <scope>NUCLEOTIDE SEQUENCE [LARGE SCALE GENOMIC DNA]</scope>
    <source>
        <strain evidence="2 3">J2-2</strain>
    </source>
</reference>
<dbReference type="RefSeq" id="WP_214159683.1">
    <property type="nucleotide sequence ID" value="NZ_JAHBAY010000015.1"/>
</dbReference>
<evidence type="ECO:0000313" key="3">
    <source>
        <dbReference type="Proteomes" id="UP001197247"/>
    </source>
</evidence>
<proteinExistence type="predicted"/>
<dbReference type="InterPro" id="IPR002575">
    <property type="entry name" value="Aminoglycoside_PTrfase"/>
</dbReference>